<dbReference type="EMBL" id="UHDK01000004">
    <property type="protein sequence ID" value="SUQ38664.1"/>
    <property type="molecule type" value="Genomic_DNA"/>
</dbReference>
<sequence length="34" mass="3496">MDFLTVIGDLLNKGLQAAPDILGAVSELLKAIGV</sequence>
<proteinExistence type="predicted"/>
<name>A0A380S9X3_STAGA</name>
<organism evidence="2 3">
    <name type="scientific">Staphylococcus gallinarum</name>
    <dbReference type="NCBI Taxonomy" id="1293"/>
    <lineage>
        <taxon>Bacteria</taxon>
        <taxon>Bacillati</taxon>
        <taxon>Bacillota</taxon>
        <taxon>Bacilli</taxon>
        <taxon>Bacillales</taxon>
        <taxon>Staphylococcaceae</taxon>
        <taxon>Staphylococcus</taxon>
    </lineage>
</organism>
<protein>
    <submittedName>
        <fullName evidence="2">Uncharacterized protein</fullName>
    </submittedName>
</protein>
<evidence type="ECO:0000313" key="1">
    <source>
        <dbReference type="EMBL" id="SUQ38553.1"/>
    </source>
</evidence>
<gene>
    <name evidence="1" type="ORF">NCTC12195_04929</name>
    <name evidence="2" type="ORF">NCTC12195_05041</name>
</gene>
<evidence type="ECO:0000313" key="3">
    <source>
        <dbReference type="Proteomes" id="UP000255277"/>
    </source>
</evidence>
<evidence type="ECO:0000313" key="2">
    <source>
        <dbReference type="EMBL" id="SUQ38664.1"/>
    </source>
</evidence>
<dbReference type="EMBL" id="UHDK01000003">
    <property type="protein sequence ID" value="SUQ38553.1"/>
    <property type="molecule type" value="Genomic_DNA"/>
</dbReference>
<reference evidence="2 3" key="1">
    <citation type="submission" date="2018-06" db="EMBL/GenBank/DDBJ databases">
        <authorList>
            <consortium name="Pathogen Informatics"/>
            <person name="Doyle S."/>
        </authorList>
    </citation>
    <scope>NUCLEOTIDE SEQUENCE [LARGE SCALE GENOMIC DNA]</scope>
    <source>
        <strain evidence="2 3">NCTC12195</strain>
    </source>
</reference>
<dbReference type="AlphaFoldDB" id="A0A380S9X3"/>
<dbReference type="Proteomes" id="UP000255277">
    <property type="component" value="Unassembled WGS sequence"/>
</dbReference>
<accession>A0A380S9X3</accession>